<accession>A0A0E9TT12</accession>
<proteinExistence type="predicted"/>
<name>A0A0E9TT12_ANGAN</name>
<dbReference type="EMBL" id="GBXM01051965">
    <property type="protein sequence ID" value="JAH56612.1"/>
    <property type="molecule type" value="Transcribed_RNA"/>
</dbReference>
<reference evidence="1" key="1">
    <citation type="submission" date="2014-11" db="EMBL/GenBank/DDBJ databases">
        <authorList>
            <person name="Amaro Gonzalez C."/>
        </authorList>
    </citation>
    <scope>NUCLEOTIDE SEQUENCE</scope>
</reference>
<evidence type="ECO:0000313" key="1">
    <source>
        <dbReference type="EMBL" id="JAH56612.1"/>
    </source>
</evidence>
<dbReference type="AlphaFoldDB" id="A0A0E9TT12"/>
<protein>
    <submittedName>
        <fullName evidence="1">Uncharacterized protein</fullName>
    </submittedName>
</protein>
<reference evidence="1" key="2">
    <citation type="journal article" date="2015" name="Fish Shellfish Immunol.">
        <title>Early steps in the European eel (Anguilla anguilla)-Vibrio vulnificus interaction in the gills: Role of the RtxA13 toxin.</title>
        <authorList>
            <person name="Callol A."/>
            <person name="Pajuelo D."/>
            <person name="Ebbesson L."/>
            <person name="Teles M."/>
            <person name="MacKenzie S."/>
            <person name="Amaro C."/>
        </authorList>
    </citation>
    <scope>NUCLEOTIDE SEQUENCE</scope>
</reference>
<organism evidence="1">
    <name type="scientific">Anguilla anguilla</name>
    <name type="common">European freshwater eel</name>
    <name type="synonym">Muraena anguilla</name>
    <dbReference type="NCBI Taxonomy" id="7936"/>
    <lineage>
        <taxon>Eukaryota</taxon>
        <taxon>Metazoa</taxon>
        <taxon>Chordata</taxon>
        <taxon>Craniata</taxon>
        <taxon>Vertebrata</taxon>
        <taxon>Euteleostomi</taxon>
        <taxon>Actinopterygii</taxon>
        <taxon>Neopterygii</taxon>
        <taxon>Teleostei</taxon>
        <taxon>Anguilliformes</taxon>
        <taxon>Anguillidae</taxon>
        <taxon>Anguilla</taxon>
    </lineage>
</organism>
<sequence length="33" mass="3798">MDKDILKYIRMVNKLVKKTNPGAILYLCGEDLT</sequence>